<reference evidence="5" key="2">
    <citation type="journal article" date="2021" name="PeerJ">
        <title>Extensive microbial diversity within the chicken gut microbiome revealed by metagenomics and culture.</title>
        <authorList>
            <person name="Gilroy R."/>
            <person name="Ravi A."/>
            <person name="Getino M."/>
            <person name="Pursley I."/>
            <person name="Horton D.L."/>
            <person name="Alikhan N.F."/>
            <person name="Baker D."/>
            <person name="Gharbi K."/>
            <person name="Hall N."/>
            <person name="Watson M."/>
            <person name="Adriaenssens E.M."/>
            <person name="Foster-Nyarko E."/>
            <person name="Jarju S."/>
            <person name="Secka A."/>
            <person name="Antonio M."/>
            <person name="Oren A."/>
            <person name="Chaudhuri R.R."/>
            <person name="La Ragione R."/>
            <person name="Hildebrand F."/>
            <person name="Pallen M.J."/>
        </authorList>
    </citation>
    <scope>NUCLEOTIDE SEQUENCE</scope>
    <source>
        <strain evidence="5">CHK195-4489</strain>
    </source>
</reference>
<comment type="pathway">
    <text evidence="3">Lipid metabolism; fatty acid biosynthesis.</text>
</comment>
<dbReference type="AlphaFoldDB" id="A0A9D1I938"/>
<dbReference type="SUPFAM" id="SSF51230">
    <property type="entry name" value="Single hybrid motif"/>
    <property type="match status" value="1"/>
</dbReference>
<comment type="caution">
    <text evidence="5">The sequence shown here is derived from an EMBL/GenBank/DDBJ whole genome shotgun (WGS) entry which is preliminary data.</text>
</comment>
<keyword evidence="3" id="KW-0275">Fatty acid biosynthesis</keyword>
<dbReference type="PANTHER" id="PTHR45266">
    <property type="entry name" value="OXALOACETATE DECARBOXYLASE ALPHA CHAIN"/>
    <property type="match status" value="1"/>
</dbReference>
<keyword evidence="3" id="KW-0443">Lipid metabolism</keyword>
<feature type="domain" description="Lipoyl-binding" evidence="4">
    <location>
        <begin position="55"/>
        <end position="142"/>
    </location>
</feature>
<dbReference type="EMBL" id="DVMM01000137">
    <property type="protein sequence ID" value="HIU29952.1"/>
    <property type="molecule type" value="Genomic_DNA"/>
</dbReference>
<dbReference type="PROSITE" id="PS50968">
    <property type="entry name" value="BIOTINYL_LIPOYL"/>
    <property type="match status" value="1"/>
</dbReference>
<dbReference type="InterPro" id="IPR001249">
    <property type="entry name" value="AcCoA_biotinCC"/>
</dbReference>
<evidence type="ECO:0000256" key="3">
    <source>
        <dbReference type="RuleBase" id="RU364072"/>
    </source>
</evidence>
<evidence type="ECO:0000256" key="1">
    <source>
        <dbReference type="ARBA" id="ARBA00017562"/>
    </source>
</evidence>
<dbReference type="GO" id="GO:0003989">
    <property type="term" value="F:acetyl-CoA carboxylase activity"/>
    <property type="evidence" value="ECO:0007669"/>
    <property type="project" value="InterPro"/>
</dbReference>
<dbReference type="InterPro" id="IPR000089">
    <property type="entry name" value="Biotin_lipoyl"/>
</dbReference>
<evidence type="ECO:0000313" key="6">
    <source>
        <dbReference type="Proteomes" id="UP000824089"/>
    </source>
</evidence>
<comment type="function">
    <text evidence="3">This protein is a component of the acetyl coenzyme A carboxylase complex; first, biotin carboxylase catalyzes the carboxylation of the carrier protein and then the transcarboxylase transfers the carboxyl group to form malonyl-CoA.</text>
</comment>
<proteinExistence type="predicted"/>
<name>A0A9D1I938_9CLOT</name>
<dbReference type="NCBIfam" id="TIGR00531">
    <property type="entry name" value="BCCP"/>
    <property type="match status" value="1"/>
</dbReference>
<dbReference type="GO" id="GO:0009317">
    <property type="term" value="C:acetyl-CoA carboxylase complex"/>
    <property type="evidence" value="ECO:0007669"/>
    <property type="project" value="InterPro"/>
</dbReference>
<dbReference type="Pfam" id="PF00364">
    <property type="entry name" value="Biotin_lipoyl"/>
    <property type="match status" value="1"/>
</dbReference>
<keyword evidence="3" id="KW-0444">Lipid biosynthesis</keyword>
<dbReference type="Proteomes" id="UP000824089">
    <property type="component" value="Unassembled WGS sequence"/>
</dbReference>
<organism evidence="5 6">
    <name type="scientific">Candidatus Egerieisoma faecipullorum</name>
    <dbReference type="NCBI Taxonomy" id="2840963"/>
    <lineage>
        <taxon>Bacteria</taxon>
        <taxon>Bacillati</taxon>
        <taxon>Bacillota</taxon>
        <taxon>Clostridia</taxon>
        <taxon>Eubacteriales</taxon>
        <taxon>Clostridiaceae</taxon>
        <taxon>Clostridiaceae incertae sedis</taxon>
        <taxon>Candidatus Egerieisoma</taxon>
    </lineage>
</organism>
<evidence type="ECO:0000313" key="5">
    <source>
        <dbReference type="EMBL" id="HIU29952.1"/>
    </source>
</evidence>
<dbReference type="InterPro" id="IPR011053">
    <property type="entry name" value="Single_hybrid_motif"/>
</dbReference>
<gene>
    <name evidence="5" type="primary">accB</name>
    <name evidence="5" type="ORF">IAD50_06625</name>
</gene>
<keyword evidence="3" id="KW-0276">Fatty acid metabolism</keyword>
<sequence length="146" mass="15515">MDTNEIKSLAEIMKNNGVTSLEIEDGKVKIKLERSAAPAAAAGSAVPFSGLSDHPAQEPLPQEDPCTYITAPMVGVFYAAAAPGEPPFVKEGSIVKKTDTVCIIEAMKLMNDIAAECDGEICEILVKNGDIVEYGQKLFKVRKSGS</sequence>
<keyword evidence="2 3" id="KW-0092">Biotin</keyword>
<dbReference type="CDD" id="cd06850">
    <property type="entry name" value="biotinyl_domain"/>
    <property type="match status" value="1"/>
</dbReference>
<reference evidence="5" key="1">
    <citation type="submission" date="2020-10" db="EMBL/GenBank/DDBJ databases">
        <authorList>
            <person name="Gilroy R."/>
        </authorList>
    </citation>
    <scope>NUCLEOTIDE SEQUENCE</scope>
    <source>
        <strain evidence="5">CHK195-4489</strain>
    </source>
</reference>
<evidence type="ECO:0000259" key="4">
    <source>
        <dbReference type="PROSITE" id="PS50968"/>
    </source>
</evidence>
<dbReference type="InterPro" id="IPR050709">
    <property type="entry name" value="Biotin_Carboxyl_Carrier/Decarb"/>
</dbReference>
<dbReference type="Gene3D" id="2.40.50.100">
    <property type="match status" value="1"/>
</dbReference>
<dbReference type="GO" id="GO:0006633">
    <property type="term" value="P:fatty acid biosynthetic process"/>
    <property type="evidence" value="ECO:0007669"/>
    <property type="project" value="UniProtKB-KW"/>
</dbReference>
<dbReference type="PRINTS" id="PR01071">
    <property type="entry name" value="ACOABIOTINCC"/>
</dbReference>
<evidence type="ECO:0000256" key="2">
    <source>
        <dbReference type="ARBA" id="ARBA00023267"/>
    </source>
</evidence>
<protein>
    <recommendedName>
        <fullName evidence="1 3">Biotin carboxyl carrier protein of acetyl-CoA carboxylase</fullName>
    </recommendedName>
</protein>
<dbReference type="PANTHER" id="PTHR45266:SF3">
    <property type="entry name" value="OXALOACETATE DECARBOXYLASE ALPHA CHAIN"/>
    <property type="match status" value="1"/>
</dbReference>
<accession>A0A9D1I938</accession>